<keyword evidence="4 5" id="KW-0067">ATP-binding</keyword>
<dbReference type="PANTHER" id="PTHR43289">
    <property type="entry name" value="MITOGEN-ACTIVATED PROTEIN KINASE KINASE KINASE 20-RELATED"/>
    <property type="match status" value="1"/>
</dbReference>
<dbReference type="KEGG" id="rba:RB10388"/>
<dbReference type="GO" id="GO:0004674">
    <property type="term" value="F:protein serine/threonine kinase activity"/>
    <property type="evidence" value="ECO:0000318"/>
    <property type="project" value="GO_Central"/>
</dbReference>
<name>Q7UF26_RHOBA</name>
<dbReference type="PROSITE" id="PS00107">
    <property type="entry name" value="PROTEIN_KINASE_ATP"/>
    <property type="match status" value="1"/>
</dbReference>
<dbReference type="InterPro" id="IPR011009">
    <property type="entry name" value="Kinase-like_dom_sf"/>
</dbReference>
<dbReference type="STRING" id="243090.RB10388"/>
<keyword evidence="6" id="KW-0812">Transmembrane</keyword>
<keyword evidence="8" id="KW-0723">Serine/threonine-protein kinase</keyword>
<dbReference type="EMBL" id="BX294151">
    <property type="protein sequence ID" value="CAD78857.1"/>
    <property type="molecule type" value="Genomic_DNA"/>
</dbReference>
<dbReference type="PANTHER" id="PTHR43289:SF6">
    <property type="entry name" value="SERINE_THREONINE-PROTEIN KINASE NEKL-3"/>
    <property type="match status" value="1"/>
</dbReference>
<evidence type="ECO:0000256" key="6">
    <source>
        <dbReference type="SAM" id="Phobius"/>
    </source>
</evidence>
<dbReference type="HOGENOM" id="CLU_404317_0_0_0"/>
<dbReference type="EnsemblBacteria" id="CAD78857">
    <property type="protein sequence ID" value="CAD78857"/>
    <property type="gene ID" value="RB10388"/>
</dbReference>
<feature type="transmembrane region" description="Helical" evidence="6">
    <location>
        <begin position="639"/>
        <end position="660"/>
    </location>
</feature>
<organism evidence="8 9">
    <name type="scientific">Rhodopirellula baltica (strain DSM 10527 / NCIMB 13988 / SH1)</name>
    <dbReference type="NCBI Taxonomy" id="243090"/>
    <lineage>
        <taxon>Bacteria</taxon>
        <taxon>Pseudomonadati</taxon>
        <taxon>Planctomycetota</taxon>
        <taxon>Planctomycetia</taxon>
        <taxon>Pirellulales</taxon>
        <taxon>Pirellulaceae</taxon>
        <taxon>Rhodopirellula</taxon>
    </lineage>
</organism>
<dbReference type="CDD" id="cd14014">
    <property type="entry name" value="STKc_PknB_like"/>
    <property type="match status" value="1"/>
</dbReference>
<evidence type="ECO:0000313" key="9">
    <source>
        <dbReference type="Proteomes" id="UP000001025"/>
    </source>
</evidence>
<dbReference type="eggNOG" id="COG0515">
    <property type="taxonomic scope" value="Bacteria"/>
</dbReference>
<keyword evidence="2 5" id="KW-0547">Nucleotide-binding</keyword>
<reference evidence="8 9" key="1">
    <citation type="journal article" date="2003" name="Proc. Natl. Acad. Sci. U.S.A.">
        <title>Complete genome sequence of the marine planctomycete Pirellula sp. strain 1.</title>
        <authorList>
            <person name="Gloeckner F.O."/>
            <person name="Kube M."/>
            <person name="Bauer M."/>
            <person name="Teeling H."/>
            <person name="Lombardot T."/>
            <person name="Ludwig W."/>
            <person name="Gade D."/>
            <person name="Beck A."/>
            <person name="Borzym K."/>
            <person name="Heitmann K."/>
            <person name="Rabus R."/>
            <person name="Schlesner H."/>
            <person name="Amann R."/>
            <person name="Reinhardt R."/>
        </authorList>
    </citation>
    <scope>NUCLEOTIDE SEQUENCE [LARGE SCALE GENOMIC DNA]</scope>
    <source>
        <strain evidence="9">DSM 10527 / NCIMB 13988 / SH1</strain>
    </source>
</reference>
<accession>Q7UF26</accession>
<keyword evidence="9" id="KW-1185">Reference proteome</keyword>
<sequence length="693" mass="75351">MMKRHAMSALADTMELPADYSNPMPSTRSMKFTHSPNDLVLDRYTIRRGIGVGGFGEVYFAVSQAGKEVALKRIQRNLEVELRGVSHCLNLKHLNLVSLHDVCRDADDQAWVVMEYVAGPNLREVLDDAAKSAASDSRNVLPSGMFESQARHWFAGAAAGVAHLHSAGLVHRDIKPGNLFDDNGIVKVGDYGLSKFISASHRSGHTESIGTFHYMAPEIGRGQYGREIDLYALGVILFEMLTGELPFDGETPQEIIVKHLTDSPDLSRVPNQYRNVIHRCLQKDPSKRPRDVAEMLSLASMPADQTPVLAEVVSFDSKEQNGATFCFHPKNNRRSELVGAAGGVASPNADGASMVLNTSTGEEPIARAVRNSFSDARAWWRALETSPGVKLVLAISAVAILLINTHWLLPVLSMVGFFYVPYYVIRHVVLQLSEPTSYSPGATDSRSVPHQNSTAHAVANVRPAGKPVMTKAQVRSLLRTSLSERTRLSRSAEWATSGMTSMIVAGVLLLLSSVIGMRSTPLTPIALAPYVWMALVIWLGAFGLLGIGKFWEGSEGEGLVRRLVSASWGACVGLLAYALGHFLMVPMDEGLGRDIDATVLPVSFYLESGVPKAAAMMGHFALLFALLRMWKPVDPLRRVRLSLWAVTVAVVGEWVVHQIVPVPQPAGMLIAGGVIVMTQLSAPWVKSNAISTI</sequence>
<feature type="domain" description="Protein kinase" evidence="7">
    <location>
        <begin position="44"/>
        <end position="309"/>
    </location>
</feature>
<dbReference type="EC" id="2.7.1.-" evidence="8"/>
<feature type="transmembrane region" description="Helical" evidence="6">
    <location>
        <begin position="494"/>
        <end position="515"/>
    </location>
</feature>
<keyword evidence="6" id="KW-1133">Transmembrane helix</keyword>
<keyword evidence="6" id="KW-0472">Membrane</keyword>
<dbReference type="PATRIC" id="fig|243090.15.peg.5023"/>
<dbReference type="InterPro" id="IPR017441">
    <property type="entry name" value="Protein_kinase_ATP_BS"/>
</dbReference>
<dbReference type="GO" id="GO:0005524">
    <property type="term" value="F:ATP binding"/>
    <property type="evidence" value="ECO:0007669"/>
    <property type="project" value="UniProtKB-UniRule"/>
</dbReference>
<evidence type="ECO:0000256" key="2">
    <source>
        <dbReference type="ARBA" id="ARBA00022741"/>
    </source>
</evidence>
<evidence type="ECO:0000256" key="1">
    <source>
        <dbReference type="ARBA" id="ARBA00022679"/>
    </source>
</evidence>
<dbReference type="SUPFAM" id="SSF56112">
    <property type="entry name" value="Protein kinase-like (PK-like)"/>
    <property type="match status" value="1"/>
</dbReference>
<dbReference type="InParanoid" id="Q7UF26"/>
<feature type="transmembrane region" description="Helical" evidence="6">
    <location>
        <begin position="666"/>
        <end position="685"/>
    </location>
</feature>
<evidence type="ECO:0000256" key="4">
    <source>
        <dbReference type="ARBA" id="ARBA00022840"/>
    </source>
</evidence>
<dbReference type="SMART" id="SM00220">
    <property type="entry name" value="S_TKc"/>
    <property type="match status" value="1"/>
</dbReference>
<feature type="transmembrane region" description="Helical" evidence="6">
    <location>
        <begin position="604"/>
        <end position="627"/>
    </location>
</feature>
<feature type="transmembrane region" description="Helical" evidence="6">
    <location>
        <begin position="527"/>
        <end position="551"/>
    </location>
</feature>
<dbReference type="Pfam" id="PF00069">
    <property type="entry name" value="Pkinase"/>
    <property type="match status" value="1"/>
</dbReference>
<gene>
    <name evidence="8" type="ordered locus">RB10388</name>
</gene>
<dbReference type="Proteomes" id="UP000001025">
    <property type="component" value="Chromosome"/>
</dbReference>
<evidence type="ECO:0000256" key="3">
    <source>
        <dbReference type="ARBA" id="ARBA00022777"/>
    </source>
</evidence>
<keyword evidence="3 8" id="KW-0418">Kinase</keyword>
<proteinExistence type="predicted"/>
<dbReference type="Gene3D" id="1.10.510.10">
    <property type="entry name" value="Transferase(Phosphotransferase) domain 1"/>
    <property type="match status" value="1"/>
</dbReference>
<feature type="binding site" evidence="5">
    <location>
        <position position="72"/>
    </location>
    <ligand>
        <name>ATP</name>
        <dbReference type="ChEBI" id="CHEBI:30616"/>
    </ligand>
</feature>
<evidence type="ECO:0000259" key="7">
    <source>
        <dbReference type="PROSITE" id="PS50011"/>
    </source>
</evidence>
<keyword evidence="1 8" id="KW-0808">Transferase</keyword>
<feature type="transmembrane region" description="Helical" evidence="6">
    <location>
        <begin position="407"/>
        <end position="425"/>
    </location>
</feature>
<dbReference type="PROSITE" id="PS50011">
    <property type="entry name" value="PROTEIN_KINASE_DOM"/>
    <property type="match status" value="1"/>
</dbReference>
<protein>
    <submittedName>
        <fullName evidence="8">Serine/threonine protein kinase</fullName>
        <ecNumber evidence="8">2.7.1.-</ecNumber>
    </submittedName>
</protein>
<evidence type="ECO:0000313" key="8">
    <source>
        <dbReference type="EMBL" id="CAD78857.1"/>
    </source>
</evidence>
<dbReference type="OrthoDB" id="6111975at2"/>
<feature type="transmembrane region" description="Helical" evidence="6">
    <location>
        <begin position="563"/>
        <end position="584"/>
    </location>
</feature>
<dbReference type="AlphaFoldDB" id="Q7UF26"/>
<dbReference type="InterPro" id="IPR000719">
    <property type="entry name" value="Prot_kinase_dom"/>
</dbReference>
<evidence type="ECO:0000256" key="5">
    <source>
        <dbReference type="PROSITE-ProRule" id="PRU10141"/>
    </source>
</evidence>